<keyword evidence="5" id="KW-1185">Reference proteome</keyword>
<keyword evidence="3" id="KW-0472">Membrane</keyword>
<proteinExistence type="predicted"/>
<dbReference type="EMBL" id="JAPDRN010000032">
    <property type="protein sequence ID" value="KAJ9635695.1"/>
    <property type="molecule type" value="Genomic_DNA"/>
</dbReference>
<dbReference type="Proteomes" id="UP001172681">
    <property type="component" value="Unassembled WGS sequence"/>
</dbReference>
<dbReference type="Pfam" id="PF06609">
    <property type="entry name" value="TRI12"/>
    <property type="match status" value="1"/>
</dbReference>
<comment type="caution">
    <text evidence="4">The sequence shown here is derived from an EMBL/GenBank/DDBJ whole genome shotgun (WGS) entry which is preliminary data.</text>
</comment>
<protein>
    <submittedName>
        <fullName evidence="4">Uncharacterized protein</fullName>
    </submittedName>
</protein>
<evidence type="ECO:0000313" key="5">
    <source>
        <dbReference type="Proteomes" id="UP001172681"/>
    </source>
</evidence>
<dbReference type="GO" id="GO:0022857">
    <property type="term" value="F:transmembrane transporter activity"/>
    <property type="evidence" value="ECO:0007669"/>
    <property type="project" value="InterPro"/>
</dbReference>
<dbReference type="InterPro" id="IPR010573">
    <property type="entry name" value="MFS_Str1/Tri12-like"/>
</dbReference>
<keyword evidence="1" id="KW-0813">Transport</keyword>
<evidence type="ECO:0000256" key="3">
    <source>
        <dbReference type="SAM" id="Phobius"/>
    </source>
</evidence>
<feature type="transmembrane region" description="Helical" evidence="3">
    <location>
        <begin position="46"/>
        <end position="68"/>
    </location>
</feature>
<feature type="transmembrane region" description="Helical" evidence="3">
    <location>
        <begin position="134"/>
        <end position="153"/>
    </location>
</feature>
<evidence type="ECO:0000256" key="1">
    <source>
        <dbReference type="ARBA" id="ARBA00022448"/>
    </source>
</evidence>
<accession>A0AA39CYK3</accession>
<keyword evidence="3" id="KW-0812">Transmembrane</keyword>
<dbReference type="SUPFAM" id="SSF103473">
    <property type="entry name" value="MFS general substrate transporter"/>
    <property type="match status" value="1"/>
</dbReference>
<gene>
    <name evidence="4" type="ORF">H2204_005655</name>
</gene>
<feature type="transmembrane region" description="Helical" evidence="3">
    <location>
        <begin position="12"/>
        <end position="34"/>
    </location>
</feature>
<evidence type="ECO:0000256" key="2">
    <source>
        <dbReference type="SAM" id="MobiDB-lite"/>
    </source>
</evidence>
<dbReference type="InterPro" id="IPR036259">
    <property type="entry name" value="MFS_trans_sf"/>
</dbReference>
<name>A0AA39CYK3_9EURO</name>
<keyword evidence="3" id="KW-1133">Transmembrane helix</keyword>
<organism evidence="4 5">
    <name type="scientific">Knufia peltigerae</name>
    <dbReference type="NCBI Taxonomy" id="1002370"/>
    <lineage>
        <taxon>Eukaryota</taxon>
        <taxon>Fungi</taxon>
        <taxon>Dikarya</taxon>
        <taxon>Ascomycota</taxon>
        <taxon>Pezizomycotina</taxon>
        <taxon>Eurotiomycetes</taxon>
        <taxon>Chaetothyriomycetidae</taxon>
        <taxon>Chaetothyriales</taxon>
        <taxon>Trichomeriaceae</taxon>
        <taxon>Knufia</taxon>
    </lineage>
</organism>
<evidence type="ECO:0000313" key="4">
    <source>
        <dbReference type="EMBL" id="KAJ9635695.1"/>
    </source>
</evidence>
<dbReference type="AlphaFoldDB" id="A0AA39CYK3"/>
<feature type="region of interest" description="Disordered" evidence="2">
    <location>
        <begin position="174"/>
        <end position="195"/>
    </location>
</feature>
<sequence>MVSVQPGQTSKAATFVALISGSCGIIESASRSLLPLSCPDEDIGSAIGILGTFGYGSSAVATAIYVAILTSKLKSILPAKIESAALKAGLPSSSLESLLVNYSTNMTAVPGITPEIMKSVGIAVEQGYADSFRYVWYAGIALGACSIISAFFIHNYSELMVSEVSRKMMLSAKEVHPEESTSENDGVFSPNDSKG</sequence>
<reference evidence="4" key="1">
    <citation type="submission" date="2022-10" db="EMBL/GenBank/DDBJ databases">
        <title>Culturing micro-colonial fungi from biological soil crusts in the Mojave desert and describing Neophaeococcomyces mojavensis, and introducing the new genera and species Taxawa tesnikishii.</title>
        <authorList>
            <person name="Kurbessoian T."/>
            <person name="Stajich J.E."/>
        </authorList>
    </citation>
    <scope>NUCLEOTIDE SEQUENCE</scope>
    <source>
        <strain evidence="4">TK_35</strain>
    </source>
</reference>